<dbReference type="CDD" id="cd06170">
    <property type="entry name" value="LuxR_C_like"/>
    <property type="match status" value="1"/>
</dbReference>
<dbReference type="InterPro" id="IPR016032">
    <property type="entry name" value="Sig_transdc_resp-reg_C-effctor"/>
</dbReference>
<gene>
    <name evidence="4" type="ORF">GCM10023175_71530</name>
</gene>
<evidence type="ECO:0000256" key="1">
    <source>
        <dbReference type="ARBA" id="ARBA00022741"/>
    </source>
</evidence>
<name>A0ABP8S4H1_9PSEU</name>
<dbReference type="EMBL" id="BAABGT010000123">
    <property type="protein sequence ID" value="GAA4560788.1"/>
    <property type="molecule type" value="Genomic_DNA"/>
</dbReference>
<dbReference type="InterPro" id="IPR036388">
    <property type="entry name" value="WH-like_DNA-bd_sf"/>
</dbReference>
<evidence type="ECO:0000313" key="5">
    <source>
        <dbReference type="Proteomes" id="UP001501598"/>
    </source>
</evidence>
<keyword evidence="2" id="KW-0067">ATP-binding</keyword>
<dbReference type="PANTHER" id="PTHR16305">
    <property type="entry name" value="TESTICULAR SOLUBLE ADENYLYL CYCLASE"/>
    <property type="match status" value="1"/>
</dbReference>
<organism evidence="4 5">
    <name type="scientific">Pseudonocardia xishanensis</name>
    <dbReference type="NCBI Taxonomy" id="630995"/>
    <lineage>
        <taxon>Bacteria</taxon>
        <taxon>Bacillati</taxon>
        <taxon>Actinomycetota</taxon>
        <taxon>Actinomycetes</taxon>
        <taxon>Pseudonocardiales</taxon>
        <taxon>Pseudonocardiaceae</taxon>
        <taxon>Pseudonocardia</taxon>
    </lineage>
</organism>
<dbReference type="InterPro" id="IPR000792">
    <property type="entry name" value="Tscrpt_reg_LuxR_C"/>
</dbReference>
<proteinExistence type="predicted"/>
<keyword evidence="1" id="KW-0547">Nucleotide-binding</keyword>
<dbReference type="SMART" id="SM00421">
    <property type="entry name" value="HTH_LUXR"/>
    <property type="match status" value="1"/>
</dbReference>
<dbReference type="InterPro" id="IPR027417">
    <property type="entry name" value="P-loop_NTPase"/>
</dbReference>
<protein>
    <submittedName>
        <fullName evidence="4">AAA family ATPase</fullName>
    </submittedName>
</protein>
<comment type="caution">
    <text evidence="4">The sequence shown here is derived from an EMBL/GenBank/DDBJ whole genome shotgun (WGS) entry which is preliminary data.</text>
</comment>
<dbReference type="InterPro" id="IPR011990">
    <property type="entry name" value="TPR-like_helical_dom_sf"/>
</dbReference>
<dbReference type="PROSITE" id="PS50043">
    <property type="entry name" value="HTH_LUXR_2"/>
    <property type="match status" value="1"/>
</dbReference>
<keyword evidence="5" id="KW-1185">Reference proteome</keyword>
<dbReference type="PANTHER" id="PTHR16305:SF35">
    <property type="entry name" value="TRANSCRIPTIONAL ACTIVATOR DOMAIN"/>
    <property type="match status" value="1"/>
</dbReference>
<dbReference type="PRINTS" id="PR00038">
    <property type="entry name" value="HTHLUXR"/>
</dbReference>
<evidence type="ECO:0000259" key="3">
    <source>
        <dbReference type="PROSITE" id="PS50043"/>
    </source>
</evidence>
<dbReference type="Pfam" id="PF00196">
    <property type="entry name" value="GerE"/>
    <property type="match status" value="1"/>
</dbReference>
<feature type="domain" description="HTH luxR-type" evidence="3">
    <location>
        <begin position="771"/>
        <end position="836"/>
    </location>
</feature>
<dbReference type="SUPFAM" id="SSF48452">
    <property type="entry name" value="TPR-like"/>
    <property type="match status" value="2"/>
</dbReference>
<dbReference type="Proteomes" id="UP001501598">
    <property type="component" value="Unassembled WGS sequence"/>
</dbReference>
<sequence length="841" mass="89122">MLLMERDDALDGLVDHARAAVRGRGSVALVTGEAGIGKTVLLRAVAERARAELPEAAVLWGMCDPLSTPRPLGPLRDVAGTLGADLPGLMRGPADQHEVFGAVLDALRATPRVFVVEDLHWADEATLDMVRFLARRIDGLPLLLVLSFREPLPAEHPLVPVLGDLVSAPGARRVPLAPLSPAAVGKILAGHGVDAAEVHRRTAGNPFFVSQIVAQPDSPLPGSVRDAVLSRIAGLAPSARRSLELLSCSPEPMGRALLAALDVTPTTTGVLCATGLVDPVGHGVAFRHEIARSAVLGAVAPGTAPELHAAMISALETVGCEPSVLAHHAVAAGDAERILRYASEAAVQASRAGAHRESVAFYESALGAAQDPATRAPLLEAYSDELYLTDRLPAAIATREQALELRRGLGERAAVGAAHSAISRFAWYAADRATSEAHDRAAIEILLETDDHRTLGLAIAYHALLAAQSGDPGEAWRAADQVARIADGLDDPVLLHSTAAIGVAVARLSAGDTAARTDLIAASEVGVRHRMDMLATMPMSNLCMLDVAQGRFADAEVTIARALEISEVRDTPICTALQIGVRARLRFLQGRWTEAERDARTVLETSELPLSRVWPHLVLGLLLARREAPPANPHLDEMWRLAGGLDVPGTVAPAAAALAENVWITRTPDPRLEDPLVTDLFTREYPGREVMTDELRHWLSRLDGTAEPRPAPPERPYERALALWDAGSTEDLLAALPVLDELGARAVVDLVRARLREVGVTRIPRGMQPTTRANPAGLTARQLDVLALLADGLTNAEIAARLVISPRTADHHVSAILAKLGVHSRAEAAAAARLLDAPSTA</sequence>
<evidence type="ECO:0000313" key="4">
    <source>
        <dbReference type="EMBL" id="GAA4560788.1"/>
    </source>
</evidence>
<dbReference type="InterPro" id="IPR041664">
    <property type="entry name" value="AAA_16"/>
</dbReference>
<accession>A0ABP8S4H1</accession>
<evidence type="ECO:0000256" key="2">
    <source>
        <dbReference type="ARBA" id="ARBA00022840"/>
    </source>
</evidence>
<dbReference type="Gene3D" id="1.10.10.10">
    <property type="entry name" value="Winged helix-like DNA-binding domain superfamily/Winged helix DNA-binding domain"/>
    <property type="match status" value="1"/>
</dbReference>
<dbReference type="SUPFAM" id="SSF52540">
    <property type="entry name" value="P-loop containing nucleoside triphosphate hydrolases"/>
    <property type="match status" value="1"/>
</dbReference>
<dbReference type="Pfam" id="PF13191">
    <property type="entry name" value="AAA_16"/>
    <property type="match status" value="1"/>
</dbReference>
<reference evidence="5" key="1">
    <citation type="journal article" date="2019" name="Int. J. Syst. Evol. Microbiol.">
        <title>The Global Catalogue of Microorganisms (GCM) 10K type strain sequencing project: providing services to taxonomists for standard genome sequencing and annotation.</title>
        <authorList>
            <consortium name="The Broad Institute Genomics Platform"/>
            <consortium name="The Broad Institute Genome Sequencing Center for Infectious Disease"/>
            <person name="Wu L."/>
            <person name="Ma J."/>
        </authorList>
    </citation>
    <scope>NUCLEOTIDE SEQUENCE [LARGE SCALE GENOMIC DNA]</scope>
    <source>
        <strain evidence="5">JCM 17906</strain>
    </source>
</reference>
<dbReference type="Gene3D" id="3.40.50.300">
    <property type="entry name" value="P-loop containing nucleotide triphosphate hydrolases"/>
    <property type="match status" value="1"/>
</dbReference>
<dbReference type="Gene3D" id="1.25.40.10">
    <property type="entry name" value="Tetratricopeptide repeat domain"/>
    <property type="match status" value="1"/>
</dbReference>
<dbReference type="SUPFAM" id="SSF46894">
    <property type="entry name" value="C-terminal effector domain of the bipartite response regulators"/>
    <property type="match status" value="1"/>
</dbReference>